<sequence>MRQLKIPFLHLPPQTHCQVLPMDSQLSHLEMIVLIGDVILVQSGYLVVKSGSVRIIASRCLLYCIHILPPPIRMSPNETVEKSHFSSCLFESIGKFDKWISRMSHLETTFLIGGGRIVHSGHQVVQSRQPPSYETVEESPLSCKV</sequence>
<dbReference type="Proteomes" id="UP001054837">
    <property type="component" value="Unassembled WGS sequence"/>
</dbReference>
<accession>A0AAV4T9Z1</accession>
<gene>
    <name evidence="1" type="ORF">CDAR_468701</name>
</gene>
<proteinExistence type="predicted"/>
<evidence type="ECO:0000313" key="2">
    <source>
        <dbReference type="Proteomes" id="UP001054837"/>
    </source>
</evidence>
<organism evidence="1 2">
    <name type="scientific">Caerostris darwini</name>
    <dbReference type="NCBI Taxonomy" id="1538125"/>
    <lineage>
        <taxon>Eukaryota</taxon>
        <taxon>Metazoa</taxon>
        <taxon>Ecdysozoa</taxon>
        <taxon>Arthropoda</taxon>
        <taxon>Chelicerata</taxon>
        <taxon>Arachnida</taxon>
        <taxon>Araneae</taxon>
        <taxon>Araneomorphae</taxon>
        <taxon>Entelegynae</taxon>
        <taxon>Araneoidea</taxon>
        <taxon>Araneidae</taxon>
        <taxon>Caerostris</taxon>
    </lineage>
</organism>
<name>A0AAV4T9Z1_9ARAC</name>
<keyword evidence="2" id="KW-1185">Reference proteome</keyword>
<reference evidence="1 2" key="1">
    <citation type="submission" date="2021-06" db="EMBL/GenBank/DDBJ databases">
        <title>Caerostris darwini draft genome.</title>
        <authorList>
            <person name="Kono N."/>
            <person name="Arakawa K."/>
        </authorList>
    </citation>
    <scope>NUCLEOTIDE SEQUENCE [LARGE SCALE GENOMIC DNA]</scope>
</reference>
<comment type="caution">
    <text evidence="1">The sequence shown here is derived from an EMBL/GenBank/DDBJ whole genome shotgun (WGS) entry which is preliminary data.</text>
</comment>
<evidence type="ECO:0000313" key="1">
    <source>
        <dbReference type="EMBL" id="GIY41577.1"/>
    </source>
</evidence>
<protein>
    <submittedName>
        <fullName evidence="1">Uncharacterized protein</fullName>
    </submittedName>
</protein>
<dbReference type="AlphaFoldDB" id="A0AAV4T9Z1"/>
<dbReference type="EMBL" id="BPLQ01009083">
    <property type="protein sequence ID" value="GIY41577.1"/>
    <property type="molecule type" value="Genomic_DNA"/>
</dbReference>